<dbReference type="GO" id="GO:0003700">
    <property type="term" value="F:DNA-binding transcription factor activity"/>
    <property type="evidence" value="ECO:0007669"/>
    <property type="project" value="InterPro"/>
</dbReference>
<dbReference type="Proteomes" id="UP000199118">
    <property type="component" value="Unassembled WGS sequence"/>
</dbReference>
<evidence type="ECO:0000256" key="3">
    <source>
        <dbReference type="ARBA" id="ARBA00023163"/>
    </source>
</evidence>
<dbReference type="InterPro" id="IPR011711">
    <property type="entry name" value="GntR_C"/>
</dbReference>
<sequence length="245" mass="26607">MPPTPSRFAHAYRALRQAILEGDLKPGARLPEDEIGLPFGISRTLVRQALQRLQADGLVDMGGKRTATVARPTLAEARDVFRVRRALEREAIRILAETWTPAHGARLEGHLRAEAEALAAGDDRASVRLAWEFHVVLAELTGNALMETWISQLVARCSLILALHGRPHSPDCSVGEHRAVLDALRDADAERAAGLMDHHLHLVEGRALDAPEAREPDLSDILSRYAAEAGAPAAARPLRPKGGKS</sequence>
<evidence type="ECO:0000313" key="5">
    <source>
        <dbReference type="EMBL" id="SDX35782.1"/>
    </source>
</evidence>
<keyword evidence="2" id="KW-0238">DNA-binding</keyword>
<keyword evidence="6" id="KW-1185">Reference proteome</keyword>
<proteinExistence type="predicted"/>
<dbReference type="CDD" id="cd07377">
    <property type="entry name" value="WHTH_GntR"/>
    <property type="match status" value="1"/>
</dbReference>
<accession>A0A1H3B1G4</accession>
<dbReference type="PROSITE" id="PS50949">
    <property type="entry name" value="HTH_GNTR"/>
    <property type="match status" value="1"/>
</dbReference>
<dbReference type="InterPro" id="IPR008920">
    <property type="entry name" value="TF_FadR/GntR_C"/>
</dbReference>
<dbReference type="Gene3D" id="1.20.120.530">
    <property type="entry name" value="GntR ligand-binding domain-like"/>
    <property type="match status" value="1"/>
</dbReference>
<gene>
    <name evidence="5" type="ORF">SAMN05444336_104402</name>
</gene>
<organism evidence="5 6">
    <name type="scientific">Albimonas donghaensis</name>
    <dbReference type="NCBI Taxonomy" id="356660"/>
    <lineage>
        <taxon>Bacteria</taxon>
        <taxon>Pseudomonadati</taxon>
        <taxon>Pseudomonadota</taxon>
        <taxon>Alphaproteobacteria</taxon>
        <taxon>Rhodobacterales</taxon>
        <taxon>Paracoccaceae</taxon>
        <taxon>Albimonas</taxon>
    </lineage>
</organism>
<dbReference type="PANTHER" id="PTHR43537">
    <property type="entry name" value="TRANSCRIPTIONAL REGULATOR, GNTR FAMILY"/>
    <property type="match status" value="1"/>
</dbReference>
<dbReference type="RefSeq" id="WP_092682828.1">
    <property type="nucleotide sequence ID" value="NZ_FNMZ01000004.1"/>
</dbReference>
<dbReference type="PANTHER" id="PTHR43537:SF53">
    <property type="entry name" value="HTH-TYPE TRANSCRIPTIONAL REPRESSOR NANR"/>
    <property type="match status" value="1"/>
</dbReference>
<dbReference type="STRING" id="356660.SAMN05444336_104402"/>
<evidence type="ECO:0000313" key="6">
    <source>
        <dbReference type="Proteomes" id="UP000199118"/>
    </source>
</evidence>
<dbReference type="EMBL" id="FNMZ01000004">
    <property type="protein sequence ID" value="SDX35782.1"/>
    <property type="molecule type" value="Genomic_DNA"/>
</dbReference>
<dbReference type="GO" id="GO:0003677">
    <property type="term" value="F:DNA binding"/>
    <property type="evidence" value="ECO:0007669"/>
    <property type="project" value="UniProtKB-KW"/>
</dbReference>
<dbReference type="Gene3D" id="1.10.10.10">
    <property type="entry name" value="Winged helix-like DNA-binding domain superfamily/Winged helix DNA-binding domain"/>
    <property type="match status" value="1"/>
</dbReference>
<dbReference type="Pfam" id="PF00392">
    <property type="entry name" value="GntR"/>
    <property type="match status" value="1"/>
</dbReference>
<dbReference type="AlphaFoldDB" id="A0A1H3B1G4"/>
<dbReference type="InterPro" id="IPR000524">
    <property type="entry name" value="Tscrpt_reg_HTH_GntR"/>
</dbReference>
<dbReference type="Pfam" id="PF07729">
    <property type="entry name" value="FCD"/>
    <property type="match status" value="1"/>
</dbReference>
<dbReference type="SUPFAM" id="SSF46785">
    <property type="entry name" value="Winged helix' DNA-binding domain"/>
    <property type="match status" value="1"/>
</dbReference>
<feature type="domain" description="HTH gntR-type" evidence="4">
    <location>
        <begin position="5"/>
        <end position="72"/>
    </location>
</feature>
<dbReference type="SUPFAM" id="SSF48008">
    <property type="entry name" value="GntR ligand-binding domain-like"/>
    <property type="match status" value="1"/>
</dbReference>
<evidence type="ECO:0000259" key="4">
    <source>
        <dbReference type="PROSITE" id="PS50949"/>
    </source>
</evidence>
<keyword evidence="3" id="KW-0804">Transcription</keyword>
<dbReference type="SMART" id="SM00345">
    <property type="entry name" value="HTH_GNTR"/>
    <property type="match status" value="1"/>
</dbReference>
<dbReference type="OrthoDB" id="7834120at2"/>
<evidence type="ECO:0000256" key="2">
    <source>
        <dbReference type="ARBA" id="ARBA00023125"/>
    </source>
</evidence>
<dbReference type="InterPro" id="IPR036388">
    <property type="entry name" value="WH-like_DNA-bd_sf"/>
</dbReference>
<dbReference type="SMART" id="SM00895">
    <property type="entry name" value="FCD"/>
    <property type="match status" value="1"/>
</dbReference>
<dbReference type="InterPro" id="IPR036390">
    <property type="entry name" value="WH_DNA-bd_sf"/>
</dbReference>
<evidence type="ECO:0000256" key="1">
    <source>
        <dbReference type="ARBA" id="ARBA00023015"/>
    </source>
</evidence>
<reference evidence="5 6" key="1">
    <citation type="submission" date="2016-10" db="EMBL/GenBank/DDBJ databases">
        <authorList>
            <person name="de Groot N.N."/>
        </authorList>
    </citation>
    <scope>NUCLEOTIDE SEQUENCE [LARGE SCALE GENOMIC DNA]</scope>
    <source>
        <strain evidence="5 6">DSM 17890</strain>
    </source>
</reference>
<protein>
    <submittedName>
        <fullName evidence="5">Transcriptional regulator, GntR family</fullName>
    </submittedName>
</protein>
<keyword evidence="1" id="KW-0805">Transcription regulation</keyword>
<name>A0A1H3B1G4_9RHOB</name>